<evidence type="ECO:0000313" key="2">
    <source>
        <dbReference type="EMBL" id="AAP05479.1"/>
    </source>
</evidence>
<keyword evidence="1" id="KW-0732">Signal</keyword>
<gene>
    <name evidence="2" type="ordered locus">CCA_00738</name>
</gene>
<evidence type="ECO:0008006" key="4">
    <source>
        <dbReference type="Google" id="ProtNLM"/>
    </source>
</evidence>
<keyword evidence="3" id="KW-1185">Reference proteome</keyword>
<dbReference type="STRING" id="227941.CCA_00738"/>
<feature type="signal peptide" evidence="1">
    <location>
        <begin position="1"/>
        <end position="21"/>
    </location>
</feature>
<sequence>MKKMLLVLTYSLSCCFSVAFAESFLASGCTSLVKAVPVSELHFQESTGHVPYSFYYPYEYEYYYPQTYGEYTGASRGNEDCYSRFEDGTFFYHCD</sequence>
<dbReference type="KEGG" id="cca:CCA_00738"/>
<name>Q822E5_CHLCV</name>
<protein>
    <recommendedName>
        <fullName evidence="4">Lipoprotein</fullName>
    </recommendedName>
</protein>
<proteinExistence type="predicted"/>
<dbReference type="HOGENOM" id="CLU_179129_0_0_0"/>
<feature type="chain" id="PRO_5004297040" description="Lipoprotein" evidence="1">
    <location>
        <begin position="22"/>
        <end position="95"/>
    </location>
</feature>
<evidence type="ECO:0000256" key="1">
    <source>
        <dbReference type="SAM" id="SignalP"/>
    </source>
</evidence>
<evidence type="ECO:0000313" key="3">
    <source>
        <dbReference type="Proteomes" id="UP000002193"/>
    </source>
</evidence>
<dbReference type="Proteomes" id="UP000002193">
    <property type="component" value="Chromosome"/>
</dbReference>
<dbReference type="RefSeq" id="WP_011006693.1">
    <property type="nucleotide sequence ID" value="NC_003361.3"/>
</dbReference>
<reference evidence="2 3" key="1">
    <citation type="journal article" date="2003" name="Nucleic Acids Res.">
        <title>Genome sequence of Chlamydophila caviae (Chlamydia psittaci GPIC): examining the role of niche-specific genes in the evolution of the Chlamydiaceae.</title>
        <authorList>
            <person name="Read T.D."/>
            <person name="Myers G.S.A."/>
            <person name="Brunham R.C."/>
            <person name="Nelson W.C."/>
            <person name="Paulsen I.T."/>
            <person name="Heidelberg J.F."/>
            <person name="Holtzapple E.K."/>
            <person name="Khouri H.M."/>
            <person name="Federova N.B."/>
            <person name="Carty H.A."/>
            <person name="Umayam L.A."/>
            <person name="Haft D.H."/>
            <person name="Peterson J.D."/>
            <person name="Beanan M.J."/>
            <person name="White O."/>
            <person name="Salzberg S.L."/>
            <person name="Hsia R.-C."/>
            <person name="McClarty G."/>
            <person name="Rank R.G."/>
            <person name="Bavoil P.M."/>
            <person name="Fraser C.M."/>
        </authorList>
    </citation>
    <scope>NUCLEOTIDE SEQUENCE [LARGE SCALE GENOMIC DNA]</scope>
    <source>
        <strain evidence="3">ATCC VR-813 / DSM 19441 / 03DC25 / GPIC</strain>
    </source>
</reference>
<organism evidence="2 3">
    <name type="scientific">Chlamydia caviae (strain ATCC VR-813 / DSM 19441 / 03DC25 / GPIC)</name>
    <name type="common">Chlamydophila caviae</name>
    <dbReference type="NCBI Taxonomy" id="227941"/>
    <lineage>
        <taxon>Bacteria</taxon>
        <taxon>Pseudomonadati</taxon>
        <taxon>Chlamydiota</taxon>
        <taxon>Chlamydiia</taxon>
        <taxon>Chlamydiales</taxon>
        <taxon>Chlamydiaceae</taxon>
        <taxon>Chlamydia/Chlamydophila group</taxon>
        <taxon>Chlamydia</taxon>
    </lineage>
</organism>
<dbReference type="EMBL" id="AE015925">
    <property type="protein sequence ID" value="AAP05479.1"/>
    <property type="molecule type" value="Genomic_DNA"/>
</dbReference>
<accession>Q822E5</accession>
<dbReference type="AlphaFoldDB" id="Q822E5"/>